<comment type="caution">
    <text evidence="7">The sequence shown here is derived from an EMBL/GenBank/DDBJ whole genome shotgun (WGS) entry which is preliminary data.</text>
</comment>
<dbReference type="InterPro" id="IPR008947">
    <property type="entry name" value="PLipase_C/P1_nuclease_dom_sf"/>
</dbReference>
<evidence type="ECO:0000256" key="3">
    <source>
        <dbReference type="ARBA" id="ARBA00022759"/>
    </source>
</evidence>
<keyword evidence="8" id="KW-1185">Reference proteome</keyword>
<dbReference type="Gene3D" id="1.10.575.10">
    <property type="entry name" value="P1 Nuclease"/>
    <property type="match status" value="1"/>
</dbReference>
<keyword evidence="5" id="KW-1015">Disulfide bond</keyword>
<dbReference type="SUPFAM" id="SSF48537">
    <property type="entry name" value="Phospholipase C/P1 nuclease"/>
    <property type="match status" value="1"/>
</dbReference>
<protein>
    <submittedName>
        <fullName evidence="7">Zinc dependent phospholipase C family protein</fullName>
    </submittedName>
</protein>
<evidence type="ECO:0000313" key="7">
    <source>
        <dbReference type="EMBL" id="MDF5689892.1"/>
    </source>
</evidence>
<keyword evidence="6" id="KW-0325">Glycoprotein</keyword>
<proteinExistence type="predicted"/>
<evidence type="ECO:0000256" key="1">
    <source>
        <dbReference type="ARBA" id="ARBA00022722"/>
    </source>
</evidence>
<evidence type="ECO:0000256" key="2">
    <source>
        <dbReference type="ARBA" id="ARBA00022723"/>
    </source>
</evidence>
<dbReference type="Proteomes" id="UP001321344">
    <property type="component" value="Unassembled WGS sequence"/>
</dbReference>
<evidence type="ECO:0000256" key="4">
    <source>
        <dbReference type="ARBA" id="ARBA00022801"/>
    </source>
</evidence>
<evidence type="ECO:0000256" key="6">
    <source>
        <dbReference type="ARBA" id="ARBA00023180"/>
    </source>
</evidence>
<dbReference type="Pfam" id="PF02265">
    <property type="entry name" value="S1-P1_nuclease"/>
    <property type="match status" value="1"/>
</dbReference>
<sequence length="298" mass="34821">MIYTHKVLFKKCQIIYLIFSLFLIHTTKIRANPWGFYAHKKINKLAIFTLPPILSKFYKRHISQLEEWAVLPDQRRYILDIEAARHYIDLDQYPPKIHFTTWEQAIGIISEDSLQKHGIVVWHIPKTHQRLVQAFKNNDTIQIIKLSAELGHYVADAHVPLHTTSNYDGQKTGQHGLHSFWESRIPELLGDTMEDWLGPSKYIENTQAATWQWVLQSHHLLPELLIKEKQLQLNTPENKKYSFDKKGNVLVKNYSKAFSLAYHKSLNKQIEMQFNAAIQHLGDLLFSAWILGGQSDFK</sequence>
<keyword evidence="3" id="KW-0255">Endonuclease</keyword>
<dbReference type="InterPro" id="IPR003154">
    <property type="entry name" value="S1/P1nuclease"/>
</dbReference>
<dbReference type="EMBL" id="JARJOW010000002">
    <property type="protein sequence ID" value="MDF5689892.1"/>
    <property type="molecule type" value="Genomic_DNA"/>
</dbReference>
<keyword evidence="1" id="KW-0540">Nuclease</keyword>
<dbReference type="CDD" id="cd10981">
    <property type="entry name" value="ZnPC_S1P1"/>
    <property type="match status" value="1"/>
</dbReference>
<accession>A0ABT6BHR1</accession>
<organism evidence="7 8">
    <name type="scientific">Aquirufa aurantiipilula</name>
    <dbReference type="NCBI Taxonomy" id="2696561"/>
    <lineage>
        <taxon>Bacteria</taxon>
        <taxon>Pseudomonadati</taxon>
        <taxon>Bacteroidota</taxon>
        <taxon>Cytophagia</taxon>
        <taxon>Cytophagales</taxon>
        <taxon>Flectobacillaceae</taxon>
        <taxon>Aquirufa</taxon>
    </lineage>
</organism>
<gene>
    <name evidence="7" type="ORF">PQG43_03365</name>
</gene>
<evidence type="ECO:0000256" key="5">
    <source>
        <dbReference type="ARBA" id="ARBA00023157"/>
    </source>
</evidence>
<keyword evidence="2" id="KW-0479">Metal-binding</keyword>
<keyword evidence="4" id="KW-0378">Hydrolase</keyword>
<evidence type="ECO:0000313" key="8">
    <source>
        <dbReference type="Proteomes" id="UP001321344"/>
    </source>
</evidence>
<name>A0ABT6BHR1_9BACT</name>
<reference evidence="7 8" key="1">
    <citation type="submission" date="2023-03" db="EMBL/GenBank/DDBJ databases">
        <title>Genome sequencing of Aquirufa.</title>
        <authorList>
            <person name="Pitt A."/>
            <person name="Hahn M.W."/>
        </authorList>
    </citation>
    <scope>NUCLEOTIDE SEQUENCE [LARGE SCALE GENOMIC DNA]</scope>
    <source>
        <strain evidence="7 8">WAEICH-18A</strain>
    </source>
</reference>
<dbReference type="RefSeq" id="WP_223142230.1">
    <property type="nucleotide sequence ID" value="NZ_CBCSDE010000001.1"/>
</dbReference>